<evidence type="ECO:0000256" key="2">
    <source>
        <dbReference type="ARBA" id="ARBA00022840"/>
    </source>
</evidence>
<keyword evidence="1 3" id="KW-0547">Nucleotide-binding</keyword>
<gene>
    <name evidence="6" type="ORF">ACFYTF_29255</name>
</gene>
<evidence type="ECO:0000313" key="7">
    <source>
        <dbReference type="Proteomes" id="UP001601444"/>
    </source>
</evidence>
<evidence type="ECO:0000256" key="4">
    <source>
        <dbReference type="SAM" id="Phobius"/>
    </source>
</evidence>
<name>A0ABW6PXB2_9NOCA</name>
<keyword evidence="4" id="KW-0472">Membrane</keyword>
<dbReference type="PANTHER" id="PTHR22683">
    <property type="entry name" value="SPORULATION PROTEIN RELATED"/>
    <property type="match status" value="1"/>
</dbReference>
<keyword evidence="4" id="KW-0812">Transmembrane</keyword>
<feature type="domain" description="FtsK" evidence="5">
    <location>
        <begin position="288"/>
        <end position="466"/>
    </location>
</feature>
<protein>
    <recommendedName>
        <fullName evidence="5">FtsK domain-containing protein</fullName>
    </recommendedName>
</protein>
<dbReference type="SUPFAM" id="SSF52540">
    <property type="entry name" value="P-loop containing nucleoside triphosphate hydrolases"/>
    <property type="match status" value="1"/>
</dbReference>
<dbReference type="EMBL" id="JBIAMX010000029">
    <property type="protein sequence ID" value="MFF0546932.1"/>
    <property type="molecule type" value="Genomic_DNA"/>
</dbReference>
<organism evidence="6 7">
    <name type="scientific">Nocardia thailandica</name>
    <dbReference type="NCBI Taxonomy" id="257275"/>
    <lineage>
        <taxon>Bacteria</taxon>
        <taxon>Bacillati</taxon>
        <taxon>Actinomycetota</taxon>
        <taxon>Actinomycetes</taxon>
        <taxon>Mycobacteriales</taxon>
        <taxon>Nocardiaceae</taxon>
        <taxon>Nocardia</taxon>
    </lineage>
</organism>
<dbReference type="RefSeq" id="WP_387703116.1">
    <property type="nucleotide sequence ID" value="NZ_JBIAMX010000029.1"/>
</dbReference>
<dbReference type="PANTHER" id="PTHR22683:SF41">
    <property type="entry name" value="DNA TRANSLOCASE FTSK"/>
    <property type="match status" value="1"/>
</dbReference>
<comment type="caution">
    <text evidence="6">The sequence shown here is derived from an EMBL/GenBank/DDBJ whole genome shotgun (WGS) entry which is preliminary data.</text>
</comment>
<dbReference type="InterPro" id="IPR036388">
    <property type="entry name" value="WH-like_DNA-bd_sf"/>
</dbReference>
<accession>A0ABW6PXB2</accession>
<evidence type="ECO:0000259" key="5">
    <source>
        <dbReference type="PROSITE" id="PS50901"/>
    </source>
</evidence>
<keyword evidence="4" id="KW-1133">Transmembrane helix</keyword>
<dbReference type="Proteomes" id="UP001601444">
    <property type="component" value="Unassembled WGS sequence"/>
</dbReference>
<proteinExistence type="predicted"/>
<feature type="transmembrane region" description="Helical" evidence="4">
    <location>
        <begin position="137"/>
        <end position="158"/>
    </location>
</feature>
<dbReference type="Gene3D" id="3.40.50.300">
    <property type="entry name" value="P-loop containing nucleotide triphosphate hydrolases"/>
    <property type="match status" value="1"/>
</dbReference>
<keyword evidence="2 3" id="KW-0067">ATP-binding</keyword>
<dbReference type="InterPro" id="IPR050206">
    <property type="entry name" value="FtsK/SpoIIIE/SftA"/>
</dbReference>
<evidence type="ECO:0000256" key="1">
    <source>
        <dbReference type="ARBA" id="ARBA00022741"/>
    </source>
</evidence>
<reference evidence="6 7" key="1">
    <citation type="submission" date="2024-10" db="EMBL/GenBank/DDBJ databases">
        <title>The Natural Products Discovery Center: Release of the First 8490 Sequenced Strains for Exploring Actinobacteria Biosynthetic Diversity.</title>
        <authorList>
            <person name="Kalkreuter E."/>
            <person name="Kautsar S.A."/>
            <person name="Yang D."/>
            <person name="Bader C.D."/>
            <person name="Teijaro C.N."/>
            <person name="Fluegel L."/>
            <person name="Davis C.M."/>
            <person name="Simpson J.R."/>
            <person name="Lauterbach L."/>
            <person name="Steele A.D."/>
            <person name="Gui C."/>
            <person name="Meng S."/>
            <person name="Li G."/>
            <person name="Viehrig K."/>
            <person name="Ye F."/>
            <person name="Su P."/>
            <person name="Kiefer A.F."/>
            <person name="Nichols A."/>
            <person name="Cepeda A.J."/>
            <person name="Yan W."/>
            <person name="Fan B."/>
            <person name="Jiang Y."/>
            <person name="Adhikari A."/>
            <person name="Zheng C.-J."/>
            <person name="Schuster L."/>
            <person name="Cowan T.M."/>
            <person name="Smanski M.J."/>
            <person name="Chevrette M.G."/>
            <person name="De Carvalho L.P.S."/>
            <person name="Shen B."/>
        </authorList>
    </citation>
    <scope>NUCLEOTIDE SEQUENCE [LARGE SCALE GENOMIC DNA]</scope>
    <source>
        <strain evidence="6 7">NPDC004045</strain>
    </source>
</reference>
<keyword evidence="7" id="KW-1185">Reference proteome</keyword>
<dbReference type="PROSITE" id="PS50901">
    <property type="entry name" value="FTSK"/>
    <property type="match status" value="1"/>
</dbReference>
<evidence type="ECO:0000313" key="6">
    <source>
        <dbReference type="EMBL" id="MFF0546932.1"/>
    </source>
</evidence>
<dbReference type="Gene3D" id="1.10.10.10">
    <property type="entry name" value="Winged helix-like DNA-binding domain superfamily/Winged helix DNA-binding domain"/>
    <property type="match status" value="1"/>
</dbReference>
<dbReference type="InterPro" id="IPR002543">
    <property type="entry name" value="FtsK_dom"/>
</dbReference>
<dbReference type="InterPro" id="IPR027417">
    <property type="entry name" value="P-loop_NTPase"/>
</dbReference>
<feature type="binding site" evidence="3">
    <location>
        <begin position="303"/>
        <end position="310"/>
    </location>
    <ligand>
        <name>ATP</name>
        <dbReference type="ChEBI" id="CHEBI:30616"/>
    </ligand>
</feature>
<evidence type="ECO:0000256" key="3">
    <source>
        <dbReference type="PROSITE-ProRule" id="PRU00289"/>
    </source>
</evidence>
<sequence length="614" mass="66038">MDRKSISSAPRRVADALTPRCAPIAALWDAESQRRRDLRTPEHLAALIAAQGAHRAARATATRARRERKLAKASTRWPLASSRRAARTSHRAARRHVRVTRAALRTAHRHYPPTLWAVTGRVHAVHTGVTALAAWWWAWWPLALSAAVLVGHLAVLWLGHRTPGPLGLPDGLTAEERRLAARLDPRWWTAAAEERGLAGTLPAPAELTPAGLVSHVRLDGRWTPAALRARTAEIRALLGARTDLRIEVTDGSHGDRATITLRTRSAGDGIDLTGWEPGAPWGVDTVTGSPVHLLLGVRLLVAGVSGAGKSWSLRPLMAEASERPDHRLVLIDLKQVEARCWQHRARTAVTAGEIAAVVDELVAEMDDRLAVIPVGEDVIEISADRPRITVVVDEGSELLAVARGEYARIMDGLRSISRIGRAVEVIVVWTTQKPTMSGPTPGLDPQISGQITTRVALALSTAGECRVVMGEDATERGWHAHQLPRPGHALIRSGPESQPHPVRVRAISPREVIALPARPIWQGRAPLAAVSAVEAAQVDRPASNQERVLDAVREGHTTVAAVAAATGLNKGTVSAQIKRLVGAGDLVRSGTEIVAAERASRDRLDTVRAAHAAS</sequence>